<keyword evidence="3" id="KW-0028">Amino-acid biosynthesis</keyword>
<organism evidence="7">
    <name type="scientific">bioreactor metagenome</name>
    <dbReference type="NCBI Taxonomy" id="1076179"/>
    <lineage>
        <taxon>unclassified sequences</taxon>
        <taxon>metagenomes</taxon>
        <taxon>ecological metagenomes</taxon>
    </lineage>
</organism>
<dbReference type="GO" id="GO:0051287">
    <property type="term" value="F:NAD binding"/>
    <property type="evidence" value="ECO:0007669"/>
    <property type="project" value="InterPro"/>
</dbReference>
<keyword evidence="1" id="KW-0963">Cytoplasm</keyword>
<name>A0A644Z257_9ZZZZ</name>
<sequence length="321" mass="35452">MNLKKKTIFIDGKEGTTGLRIYERLAARNGIDIELLTVEEAVRKDPENRRRLINASDIVFLCLPDDASRESVALCENPDTVIIDSSTAYRTDPSWAYGFPELSEHNKDNIKNGKRIAVPGCHASGFVSIVYPLVKEGIISTDERFDCFSLTGYSGGGRKMISQYESDMNKSNGMFSPRIYGLGQNHKHLKEMKAICGLSKNPLFLPIVDDYFSGMIVNVPLPDGISITKDELRVFYSEYYKNSRIISVSNENEHYSDGFIPANAFSGYDSMMICVTGSDNDDSRILISSIFDNLGKGASGAAVQCMNLSMGIDEAAGLKLI</sequence>
<reference evidence="7" key="1">
    <citation type="submission" date="2019-08" db="EMBL/GenBank/DDBJ databases">
        <authorList>
            <person name="Kucharzyk K."/>
            <person name="Murdoch R.W."/>
            <person name="Higgins S."/>
            <person name="Loffler F."/>
        </authorList>
    </citation>
    <scope>NUCLEOTIDE SEQUENCE</scope>
</reference>
<dbReference type="Pfam" id="PF01118">
    <property type="entry name" value="Semialdhyde_dh"/>
    <property type="match status" value="1"/>
</dbReference>
<feature type="domain" description="Semialdehyde dehydrogenase NAD-binding" evidence="6">
    <location>
        <begin position="7"/>
        <end position="110"/>
    </location>
</feature>
<dbReference type="PANTHER" id="PTHR32338:SF10">
    <property type="entry name" value="N-ACETYL-GAMMA-GLUTAMYL-PHOSPHATE REDUCTASE, CHLOROPLASTIC-RELATED"/>
    <property type="match status" value="1"/>
</dbReference>
<dbReference type="GO" id="GO:0006526">
    <property type="term" value="P:L-arginine biosynthetic process"/>
    <property type="evidence" value="ECO:0007669"/>
    <property type="project" value="UniProtKB-KW"/>
</dbReference>
<evidence type="ECO:0000256" key="4">
    <source>
        <dbReference type="ARBA" id="ARBA00022857"/>
    </source>
</evidence>
<dbReference type="Gene3D" id="3.40.50.720">
    <property type="entry name" value="NAD(P)-binding Rossmann-like Domain"/>
    <property type="match status" value="1"/>
</dbReference>
<dbReference type="AlphaFoldDB" id="A0A644Z257"/>
<dbReference type="EC" id="1.2.1.38" evidence="7"/>
<dbReference type="SUPFAM" id="SSF55347">
    <property type="entry name" value="Glyceraldehyde-3-phosphate dehydrogenase-like, C-terminal domain"/>
    <property type="match status" value="1"/>
</dbReference>
<evidence type="ECO:0000256" key="3">
    <source>
        <dbReference type="ARBA" id="ARBA00022605"/>
    </source>
</evidence>
<dbReference type="NCBIfam" id="TIGR01851">
    <property type="entry name" value="argC_other"/>
    <property type="match status" value="1"/>
</dbReference>
<dbReference type="GO" id="GO:0003942">
    <property type="term" value="F:N-acetyl-gamma-glutamyl-phosphate reductase activity"/>
    <property type="evidence" value="ECO:0007669"/>
    <property type="project" value="UniProtKB-EC"/>
</dbReference>
<dbReference type="CDD" id="cd23935">
    <property type="entry name" value="AGPR_2_C"/>
    <property type="match status" value="1"/>
</dbReference>
<accession>A0A644Z257</accession>
<dbReference type="InterPro" id="IPR058924">
    <property type="entry name" value="AGPR_dimerisation_dom"/>
</dbReference>
<evidence type="ECO:0000256" key="1">
    <source>
        <dbReference type="ARBA" id="ARBA00022490"/>
    </source>
</evidence>
<evidence type="ECO:0000256" key="5">
    <source>
        <dbReference type="ARBA" id="ARBA00023002"/>
    </source>
</evidence>
<dbReference type="CDD" id="cd17896">
    <property type="entry name" value="AGPR_2_N"/>
    <property type="match status" value="1"/>
</dbReference>
<proteinExistence type="predicted"/>
<keyword evidence="4" id="KW-0521">NADP</keyword>
<evidence type="ECO:0000313" key="7">
    <source>
        <dbReference type="EMBL" id="MPM34368.1"/>
    </source>
</evidence>
<dbReference type="PANTHER" id="PTHR32338">
    <property type="entry name" value="N-ACETYL-GAMMA-GLUTAMYL-PHOSPHATE REDUCTASE, CHLOROPLASTIC-RELATED-RELATED"/>
    <property type="match status" value="1"/>
</dbReference>
<dbReference type="InterPro" id="IPR010136">
    <property type="entry name" value="AGPR_type-2"/>
</dbReference>
<protein>
    <submittedName>
        <fullName evidence="7">N-acetyl-gamma-glutamyl-phosphate reductase</fullName>
        <ecNumber evidence="7">1.2.1.38</ecNumber>
    </submittedName>
</protein>
<keyword evidence="2" id="KW-0055">Arginine biosynthesis</keyword>
<dbReference type="Gene3D" id="3.30.360.10">
    <property type="entry name" value="Dihydrodipicolinate Reductase, domain 2"/>
    <property type="match status" value="1"/>
</dbReference>
<dbReference type="GO" id="GO:0005737">
    <property type="term" value="C:cytoplasm"/>
    <property type="evidence" value="ECO:0007669"/>
    <property type="project" value="InterPro"/>
</dbReference>
<dbReference type="InterPro" id="IPR050085">
    <property type="entry name" value="AGPR"/>
</dbReference>
<dbReference type="InterPro" id="IPR000534">
    <property type="entry name" value="Semialdehyde_DH_NAD-bd"/>
</dbReference>
<gene>
    <name evidence="7" type="primary">argC_21</name>
    <name evidence="7" type="ORF">SDC9_80950</name>
</gene>
<dbReference type="EMBL" id="VSSQ01006952">
    <property type="protein sequence ID" value="MPM34368.1"/>
    <property type="molecule type" value="Genomic_DNA"/>
</dbReference>
<dbReference type="SUPFAM" id="SSF51735">
    <property type="entry name" value="NAD(P)-binding Rossmann-fold domains"/>
    <property type="match status" value="1"/>
</dbReference>
<dbReference type="Pfam" id="PF22698">
    <property type="entry name" value="Semialdhyde_dhC_1"/>
    <property type="match status" value="1"/>
</dbReference>
<evidence type="ECO:0000256" key="2">
    <source>
        <dbReference type="ARBA" id="ARBA00022571"/>
    </source>
</evidence>
<evidence type="ECO:0000259" key="6">
    <source>
        <dbReference type="SMART" id="SM00859"/>
    </source>
</evidence>
<keyword evidence="5 7" id="KW-0560">Oxidoreductase</keyword>
<comment type="caution">
    <text evidence="7">The sequence shown here is derived from an EMBL/GenBank/DDBJ whole genome shotgun (WGS) entry which is preliminary data.</text>
</comment>
<dbReference type="SMART" id="SM00859">
    <property type="entry name" value="Semialdhyde_dh"/>
    <property type="match status" value="1"/>
</dbReference>
<dbReference type="InterPro" id="IPR036291">
    <property type="entry name" value="NAD(P)-bd_dom_sf"/>
</dbReference>